<accession>A0A4R2KXH9</accession>
<keyword evidence="1" id="KW-0732">Signal</keyword>
<evidence type="ECO:0000256" key="1">
    <source>
        <dbReference type="SAM" id="SignalP"/>
    </source>
</evidence>
<sequence>MALFVTCLADVFRPSVAFASLALLKAAGCRVSVPRAQTCCGQPGYNSGDYRGAGDVARRVIAMFESADYVVAPSGSCAGMIVKHYPRLLEGEWKERAQALASRTFEITAFLTDVMPLPAGDRTPDTALTNRKVAYHDSCAGLRELNIREQPRALLRERAGVQALELEKRDVCCGFGGTFCAKMPEISATMASEKLRDTIDSGADMLVGGDLGCLLSLAGRASREGIDLEFRHVVELIHDHRSGQGIGAGPANGAGRQ</sequence>
<gene>
    <name evidence="3" type="ORF">EV688_10254</name>
</gene>
<feature type="domain" description="Cysteine-rich" evidence="2">
    <location>
        <begin position="133"/>
        <end position="217"/>
    </location>
</feature>
<evidence type="ECO:0000313" key="4">
    <source>
        <dbReference type="Proteomes" id="UP000294980"/>
    </source>
</evidence>
<dbReference type="GO" id="GO:0005829">
    <property type="term" value="C:cytosol"/>
    <property type="evidence" value="ECO:0007669"/>
    <property type="project" value="TreeGrafter"/>
</dbReference>
<dbReference type="GO" id="GO:0016491">
    <property type="term" value="F:oxidoreductase activity"/>
    <property type="evidence" value="ECO:0007669"/>
    <property type="project" value="UniProtKB-ARBA"/>
</dbReference>
<feature type="chain" id="PRO_5020274123" evidence="1">
    <location>
        <begin position="20"/>
        <end position="257"/>
    </location>
</feature>
<keyword evidence="4" id="KW-1185">Reference proteome</keyword>
<dbReference type="Proteomes" id="UP000294980">
    <property type="component" value="Unassembled WGS sequence"/>
</dbReference>
<reference evidence="3 4" key="1">
    <citation type="submission" date="2019-03" db="EMBL/GenBank/DDBJ databases">
        <title>Genomic Encyclopedia of Type Strains, Phase IV (KMG-IV): sequencing the most valuable type-strain genomes for metagenomic binning, comparative biology and taxonomic classification.</title>
        <authorList>
            <person name="Goeker M."/>
        </authorList>
    </citation>
    <scope>NUCLEOTIDE SEQUENCE [LARGE SCALE GENOMIC DNA]</scope>
    <source>
        <strain evidence="3 4">DSM 23344</strain>
    </source>
</reference>
<dbReference type="RefSeq" id="WP_240624179.1">
    <property type="nucleotide sequence ID" value="NZ_QQSW01000001.1"/>
</dbReference>
<dbReference type="PANTHER" id="PTHR30296:SF0">
    <property type="entry name" value="LACTATE UTILIZATION PROTEIN A"/>
    <property type="match status" value="1"/>
</dbReference>
<organism evidence="3 4">
    <name type="scientific">Chromatocurvus halotolerans</name>
    <dbReference type="NCBI Taxonomy" id="1132028"/>
    <lineage>
        <taxon>Bacteria</taxon>
        <taxon>Pseudomonadati</taxon>
        <taxon>Pseudomonadota</taxon>
        <taxon>Gammaproteobacteria</taxon>
        <taxon>Cellvibrionales</taxon>
        <taxon>Halieaceae</taxon>
        <taxon>Chromatocurvus</taxon>
    </lineage>
</organism>
<name>A0A4R2KXH9_9GAMM</name>
<comment type="caution">
    <text evidence="3">The sequence shown here is derived from an EMBL/GenBank/DDBJ whole genome shotgun (WGS) entry which is preliminary data.</text>
</comment>
<dbReference type="Pfam" id="PF02754">
    <property type="entry name" value="CCG"/>
    <property type="match status" value="2"/>
</dbReference>
<feature type="domain" description="Cysteine-rich" evidence="2">
    <location>
        <begin position="2"/>
        <end position="81"/>
    </location>
</feature>
<protein>
    <submittedName>
        <fullName evidence="3">L-lactate dehydrogenase complex protein LldE</fullName>
    </submittedName>
</protein>
<evidence type="ECO:0000313" key="3">
    <source>
        <dbReference type="EMBL" id="TCO77597.1"/>
    </source>
</evidence>
<feature type="signal peptide" evidence="1">
    <location>
        <begin position="1"/>
        <end position="19"/>
    </location>
</feature>
<dbReference type="PANTHER" id="PTHR30296">
    <property type="entry name" value="UNCHARACTERIZED PROTEIN YKGE"/>
    <property type="match status" value="1"/>
</dbReference>
<proteinExistence type="predicted"/>
<dbReference type="EMBL" id="SLWX01000002">
    <property type="protein sequence ID" value="TCO77597.1"/>
    <property type="molecule type" value="Genomic_DNA"/>
</dbReference>
<dbReference type="AlphaFoldDB" id="A0A4R2KXH9"/>
<dbReference type="InterPro" id="IPR004017">
    <property type="entry name" value="Cys_rich_dom"/>
</dbReference>
<evidence type="ECO:0000259" key="2">
    <source>
        <dbReference type="Pfam" id="PF02754"/>
    </source>
</evidence>